<evidence type="ECO:0000256" key="4">
    <source>
        <dbReference type="ARBA" id="ARBA00023163"/>
    </source>
</evidence>
<evidence type="ECO:0000259" key="7">
    <source>
        <dbReference type="PROSITE" id="PS51755"/>
    </source>
</evidence>
<comment type="caution">
    <text evidence="8">The sequence shown here is derived from an EMBL/GenBank/DDBJ whole genome shotgun (WGS) entry which is preliminary data.</text>
</comment>
<feature type="compositionally biased region" description="Pro residues" evidence="6">
    <location>
        <begin position="270"/>
        <end position="282"/>
    </location>
</feature>
<dbReference type="PROSITE" id="PS51755">
    <property type="entry name" value="OMPR_PHOB"/>
    <property type="match status" value="1"/>
</dbReference>
<dbReference type="RefSeq" id="WP_311547481.1">
    <property type="nucleotide sequence ID" value="NZ_JAVREK010000033.1"/>
</dbReference>
<dbReference type="PANTHER" id="PTHR35807:SF1">
    <property type="entry name" value="TRANSCRIPTIONAL REGULATOR REDD"/>
    <property type="match status" value="1"/>
</dbReference>
<dbReference type="Gene3D" id="1.25.40.10">
    <property type="entry name" value="Tetratricopeptide repeat domain"/>
    <property type="match status" value="1"/>
</dbReference>
<evidence type="ECO:0000256" key="5">
    <source>
        <dbReference type="PROSITE-ProRule" id="PRU01091"/>
    </source>
</evidence>
<proteinExistence type="inferred from homology"/>
<keyword evidence="2" id="KW-0805">Transcription regulation</keyword>
<reference evidence="9" key="1">
    <citation type="submission" date="2023-07" db="EMBL/GenBank/DDBJ databases">
        <title>30 novel species of actinomycetes from the DSMZ collection.</title>
        <authorList>
            <person name="Nouioui I."/>
        </authorList>
    </citation>
    <scope>NUCLEOTIDE SEQUENCE [LARGE SCALE GENOMIC DNA]</scope>
    <source>
        <strain evidence="9">DSM 45055</strain>
    </source>
</reference>
<evidence type="ECO:0000256" key="2">
    <source>
        <dbReference type="ARBA" id="ARBA00023015"/>
    </source>
</evidence>
<dbReference type="EMBL" id="JAVREK010000033">
    <property type="protein sequence ID" value="MDT0304969.1"/>
    <property type="molecule type" value="Genomic_DNA"/>
</dbReference>
<dbReference type="SMART" id="SM00382">
    <property type="entry name" value="AAA"/>
    <property type="match status" value="1"/>
</dbReference>
<dbReference type="InterPro" id="IPR051677">
    <property type="entry name" value="AfsR-DnrI-RedD_regulator"/>
</dbReference>
<dbReference type="Pfam" id="PF03704">
    <property type="entry name" value="BTAD"/>
    <property type="match status" value="1"/>
</dbReference>
<name>A0ABU2L095_9ACTN</name>
<keyword evidence="3 5" id="KW-0238">DNA-binding</keyword>
<dbReference type="PANTHER" id="PTHR35807">
    <property type="entry name" value="TRANSCRIPTIONAL REGULATOR REDD-RELATED"/>
    <property type="match status" value="1"/>
</dbReference>
<dbReference type="InterPro" id="IPR016032">
    <property type="entry name" value="Sig_transdc_resp-reg_C-effctor"/>
</dbReference>
<feature type="domain" description="OmpR/PhoB-type" evidence="7">
    <location>
        <begin position="3"/>
        <end position="107"/>
    </location>
</feature>
<dbReference type="CDD" id="cd15831">
    <property type="entry name" value="BTAD"/>
    <property type="match status" value="1"/>
</dbReference>
<comment type="similarity">
    <text evidence="1">Belongs to the AfsR/DnrI/RedD regulatory family.</text>
</comment>
<keyword evidence="9" id="KW-1185">Reference proteome</keyword>
<dbReference type="InterPro" id="IPR011990">
    <property type="entry name" value="TPR-like_helical_dom_sf"/>
</dbReference>
<dbReference type="InterPro" id="IPR001867">
    <property type="entry name" value="OmpR/PhoB-type_DNA-bd"/>
</dbReference>
<dbReference type="InterPro" id="IPR041664">
    <property type="entry name" value="AAA_16"/>
</dbReference>
<dbReference type="SMART" id="SM00862">
    <property type="entry name" value="Trans_reg_C"/>
    <property type="match status" value="1"/>
</dbReference>
<dbReference type="InterPro" id="IPR005158">
    <property type="entry name" value="BTAD"/>
</dbReference>
<evidence type="ECO:0000313" key="8">
    <source>
        <dbReference type="EMBL" id="MDT0304969.1"/>
    </source>
</evidence>
<organism evidence="8 9">
    <name type="scientific">Streptomonospora wellingtoniae</name>
    <dbReference type="NCBI Taxonomy" id="3075544"/>
    <lineage>
        <taxon>Bacteria</taxon>
        <taxon>Bacillati</taxon>
        <taxon>Actinomycetota</taxon>
        <taxon>Actinomycetes</taxon>
        <taxon>Streptosporangiales</taxon>
        <taxon>Nocardiopsidaceae</taxon>
        <taxon>Streptomonospora</taxon>
    </lineage>
</organism>
<dbReference type="SUPFAM" id="SSF52540">
    <property type="entry name" value="P-loop containing nucleoside triphosphate hydrolases"/>
    <property type="match status" value="1"/>
</dbReference>
<keyword evidence="4" id="KW-0804">Transcription</keyword>
<feature type="region of interest" description="Disordered" evidence="6">
    <location>
        <begin position="260"/>
        <end position="289"/>
    </location>
</feature>
<feature type="DNA-binding region" description="OmpR/PhoB-type" evidence="5">
    <location>
        <begin position="3"/>
        <end position="107"/>
    </location>
</feature>
<dbReference type="InterPro" id="IPR036388">
    <property type="entry name" value="WH-like_DNA-bd_sf"/>
</dbReference>
<dbReference type="SMART" id="SM01043">
    <property type="entry name" value="BTAD"/>
    <property type="match status" value="1"/>
</dbReference>
<dbReference type="SUPFAM" id="SSF48452">
    <property type="entry name" value="TPR-like"/>
    <property type="match status" value="1"/>
</dbReference>
<evidence type="ECO:0000256" key="3">
    <source>
        <dbReference type="ARBA" id="ARBA00023125"/>
    </source>
</evidence>
<dbReference type="Proteomes" id="UP001183226">
    <property type="component" value="Unassembled WGS sequence"/>
</dbReference>
<dbReference type="Pfam" id="PF13191">
    <property type="entry name" value="AAA_16"/>
    <property type="match status" value="1"/>
</dbReference>
<gene>
    <name evidence="8" type="ORF">RM446_22845</name>
</gene>
<accession>A0ABU2L095</accession>
<evidence type="ECO:0000313" key="9">
    <source>
        <dbReference type="Proteomes" id="UP001183226"/>
    </source>
</evidence>
<dbReference type="SUPFAM" id="SSF46894">
    <property type="entry name" value="C-terminal effector domain of the bipartite response regulators"/>
    <property type="match status" value="1"/>
</dbReference>
<dbReference type="InterPro" id="IPR027417">
    <property type="entry name" value="P-loop_NTPase"/>
</dbReference>
<protein>
    <submittedName>
        <fullName evidence="8">BTAD domain-containing putative transcriptional regulator</fullName>
    </submittedName>
</protein>
<evidence type="ECO:0000256" key="6">
    <source>
        <dbReference type="SAM" id="MobiDB-lite"/>
    </source>
</evidence>
<dbReference type="InterPro" id="IPR003593">
    <property type="entry name" value="AAA+_ATPase"/>
</dbReference>
<sequence>MTGDTDDAAAVRFAVLGPLEAAGPSGAVALKGPRQRALLARLLVAGGRVVPVQRLVEDLWPAQAPDGAVAAIRTFVADLRRALEPGRPPRSPARLLATAAPGYVLRAAPGAVDAGRFEAGVARGRALLVDARPGPALEELERSLQLWRGPAYAEFAEHPWARGAAERLEEVRLAAAEHRAEALIGSGRAAEAAADLRAHVGAHPLREDAWHHLALALYRSGRQGDALAALRRARRTLAEELGVDPGERLRTLEADILAQAPRLSPRPREQAPPPSALPPPTAAPAHPLLGRAGETGELERAADRAERGGTVAALVAGGAGAGKTALARDLAARLSGRGWITAWGECPEHEGAPPAWTWERIAAALEEAAPAPAAPAEPAGEDTPRDPAAARFQALGRAAALVEAAARRAPVLLVADDLHRADEETLELLAGLAAHPGTRPVLVVGTYRSDAITPALTRALARLARREPLRLYLDGLSLRDTGRVVAGVAGRAADEATAAAIHRRSGGNPFYVRELARLYADQGARALDDIPPGVGDLIRHRLAGLDPAARRLVGRASVIGRDVDCDVLAAVAEDGADGGGMLDALDSALQAGFLTEPGPRRLRFSHVLVRDAVYTGLSGPRRARWHGAAARALERLRPGEAASLAHHFARADIPGADERAAAYAREAARRAEARFAPHESARLWRAAAAACERSGAPVRTRLEAVMGMVRGLAVTGRLEEARAHRGRAVEAAAGLEDPELLGRVVTAFDVPALWPRNDDEDLSARVAGAAQQALSALEARTPDGGEELRCRLLVALALELRGDAGRRGPAAARRAEALARRRGGAALLCAALNARFMQSFHTAGGARLRAGIGAELIEVASGAGLVAYEVLGRLVQMQAHGACADFCAADAHAAAVGELGDRYEIGHVAVFTGLYAAVRAAAAGRFADAESAYRAAAAPLAGSGMPGLAQGAVPLARLCLRLQPGGPAHGPGGHADLTGSDWGPYAPWALPLLGTGEAASAAPPPAPAGLLNEALTCLDARSARACGDQDRMRRAYERLLPAADELAGAGSGLVVLGPVAHHLGGLARDLGRESEAVGHYRRARAVADQAGAPHWRGAAERELYARG</sequence>
<dbReference type="Pfam" id="PF00486">
    <property type="entry name" value="Trans_reg_C"/>
    <property type="match status" value="1"/>
</dbReference>
<dbReference type="Gene3D" id="1.10.10.10">
    <property type="entry name" value="Winged helix-like DNA-binding domain superfamily/Winged helix DNA-binding domain"/>
    <property type="match status" value="1"/>
</dbReference>
<evidence type="ECO:0000256" key="1">
    <source>
        <dbReference type="ARBA" id="ARBA00005820"/>
    </source>
</evidence>